<evidence type="ECO:0000256" key="2">
    <source>
        <dbReference type="ARBA" id="ARBA00022695"/>
    </source>
</evidence>
<dbReference type="PANTHER" id="PTHR40392:SF1">
    <property type="entry name" value="2-PHOSPHO-L-LACTATE GUANYLYLTRANSFERASE"/>
    <property type="match status" value="1"/>
</dbReference>
<dbReference type="PANTHER" id="PTHR40392">
    <property type="entry name" value="2-PHOSPHO-L-LACTATE GUANYLYLTRANSFERASE"/>
    <property type="match status" value="1"/>
</dbReference>
<dbReference type="EMBL" id="JBIQWL010000001">
    <property type="protein sequence ID" value="MFH8248840.1"/>
    <property type="molecule type" value="Genomic_DNA"/>
</dbReference>
<evidence type="ECO:0000313" key="7">
    <source>
        <dbReference type="Proteomes" id="UP001610861"/>
    </source>
</evidence>
<dbReference type="Gene3D" id="3.90.550.10">
    <property type="entry name" value="Spore Coat Polysaccharide Biosynthesis Protein SpsA, Chain A"/>
    <property type="match status" value="1"/>
</dbReference>
<gene>
    <name evidence="6" type="primary">cofC</name>
    <name evidence="6" type="ORF">ACH3VR_00550</name>
</gene>
<comment type="caution">
    <text evidence="6">The sequence shown here is derived from an EMBL/GenBank/DDBJ whole genome shotgun (WGS) entry which is preliminary data.</text>
</comment>
<accession>A0ABW7Q1Z5</accession>
<dbReference type="InterPro" id="IPR002835">
    <property type="entry name" value="CofC"/>
</dbReference>
<feature type="domain" description="MobA-like NTP transferase" evidence="5">
    <location>
        <begin position="37"/>
        <end position="131"/>
    </location>
</feature>
<evidence type="ECO:0000259" key="5">
    <source>
        <dbReference type="Pfam" id="PF12804"/>
    </source>
</evidence>
<dbReference type="InterPro" id="IPR025877">
    <property type="entry name" value="MobA-like_NTP_Trfase"/>
</dbReference>
<evidence type="ECO:0000256" key="1">
    <source>
        <dbReference type="ARBA" id="ARBA00022679"/>
    </source>
</evidence>
<proteinExistence type="predicted"/>
<dbReference type="EC" id="2.7.7.68" evidence="6"/>
<dbReference type="SUPFAM" id="SSF53448">
    <property type="entry name" value="Nucleotide-diphospho-sugar transferases"/>
    <property type="match status" value="1"/>
</dbReference>
<dbReference type="Proteomes" id="UP001610861">
    <property type="component" value="Unassembled WGS sequence"/>
</dbReference>
<evidence type="ECO:0000256" key="3">
    <source>
        <dbReference type="ARBA" id="ARBA00022741"/>
    </source>
</evidence>
<keyword evidence="4" id="KW-0342">GTP-binding</keyword>
<evidence type="ECO:0000313" key="6">
    <source>
        <dbReference type="EMBL" id="MFH8248840.1"/>
    </source>
</evidence>
<protein>
    <submittedName>
        <fullName evidence="6">2-phospho-L-lactate guanylyltransferase</fullName>
        <ecNumber evidence="6">2.7.7.68</ecNumber>
    </submittedName>
</protein>
<reference evidence="6 7" key="1">
    <citation type="submission" date="2024-09" db="EMBL/GenBank/DDBJ databases">
        <authorList>
            <person name="Pan X."/>
        </authorList>
    </citation>
    <scope>NUCLEOTIDE SEQUENCE [LARGE SCALE GENOMIC DNA]</scope>
    <source>
        <strain evidence="6 7">B2969</strain>
    </source>
</reference>
<sequence length="210" mass="21125">MTAAWTVVLPVKHAARAKSRLASLRGPGIARAIALDTIDAVAACEAVARVVVVTDDSELAALVAPGVEVVADLERAGPDAAIASVMATLPVASPRAALLADLPALRPADLAAVLSSAGPIERGVIPDAEGTGSTLVTTAPGVVWRSAFGADSFARHVALGCVPIPVDEDSSVRRDVDTPAHLAAAAELGLGPRTAEWWAAASARPAVTTA</sequence>
<dbReference type="InterPro" id="IPR029044">
    <property type="entry name" value="Nucleotide-diphossugar_trans"/>
</dbReference>
<keyword evidence="2 6" id="KW-0548">Nucleotidyltransferase</keyword>
<dbReference type="NCBIfam" id="TIGR03552">
    <property type="entry name" value="F420_cofC"/>
    <property type="match status" value="1"/>
</dbReference>
<dbReference type="Pfam" id="PF12804">
    <property type="entry name" value="NTP_transf_3"/>
    <property type="match status" value="1"/>
</dbReference>
<keyword evidence="3" id="KW-0547">Nucleotide-binding</keyword>
<organism evidence="6 7">
    <name type="scientific">Microbacterium alkaliflavum</name>
    <dbReference type="NCBI Taxonomy" id="3248839"/>
    <lineage>
        <taxon>Bacteria</taxon>
        <taxon>Bacillati</taxon>
        <taxon>Actinomycetota</taxon>
        <taxon>Actinomycetes</taxon>
        <taxon>Micrococcales</taxon>
        <taxon>Microbacteriaceae</taxon>
        <taxon>Microbacterium</taxon>
    </lineage>
</organism>
<name>A0ABW7Q1Z5_9MICO</name>
<dbReference type="RefSeq" id="WP_396638800.1">
    <property type="nucleotide sequence ID" value="NZ_JBIQWL010000001.1"/>
</dbReference>
<dbReference type="GO" id="GO:0043814">
    <property type="term" value="F:phospholactate guanylyltransferase activity"/>
    <property type="evidence" value="ECO:0007669"/>
    <property type="project" value="UniProtKB-EC"/>
</dbReference>
<keyword evidence="7" id="KW-1185">Reference proteome</keyword>
<keyword evidence="1 6" id="KW-0808">Transferase</keyword>
<evidence type="ECO:0000256" key="4">
    <source>
        <dbReference type="ARBA" id="ARBA00023134"/>
    </source>
</evidence>